<evidence type="ECO:0000256" key="1">
    <source>
        <dbReference type="SAM" id="MobiDB-lite"/>
    </source>
</evidence>
<feature type="compositionally biased region" description="Basic and acidic residues" evidence="1">
    <location>
        <begin position="59"/>
        <end position="75"/>
    </location>
</feature>
<accession>A0A0J7KME1</accession>
<sequence>MRGGSTKSWRYSERESGIDNESMLKHTVPLKSYDDRAITPISDASTIETNSSTRKRRSYDRVYRTHEPLPNRPDIDFEDKEMDLKEPISPAGSDSGADSIRKTAQSPAKESDV</sequence>
<reference evidence="2 3" key="1">
    <citation type="submission" date="2015-04" db="EMBL/GenBank/DDBJ databases">
        <title>Lasius niger genome sequencing.</title>
        <authorList>
            <person name="Konorov E.A."/>
            <person name="Nikitin M.A."/>
            <person name="Kirill M.V."/>
            <person name="Chang P."/>
        </authorList>
    </citation>
    <scope>NUCLEOTIDE SEQUENCE [LARGE SCALE GENOMIC DNA]</scope>
    <source>
        <tissue evidence="2">Whole</tissue>
    </source>
</reference>
<dbReference type="EMBL" id="LBMM01005406">
    <property type="protein sequence ID" value="KMQ91548.1"/>
    <property type="molecule type" value="Genomic_DNA"/>
</dbReference>
<feature type="compositionally biased region" description="Polar residues" evidence="1">
    <location>
        <begin position="42"/>
        <end position="52"/>
    </location>
</feature>
<dbReference type="OrthoDB" id="6051552at2759"/>
<feature type="region of interest" description="Disordered" evidence="1">
    <location>
        <begin position="1"/>
        <end position="113"/>
    </location>
</feature>
<feature type="compositionally biased region" description="Polar residues" evidence="1">
    <location>
        <begin position="102"/>
        <end position="113"/>
    </location>
</feature>
<dbReference type="AlphaFoldDB" id="A0A0J7KME1"/>
<comment type="caution">
    <text evidence="2">The sequence shown here is derived from an EMBL/GenBank/DDBJ whole genome shotgun (WGS) entry which is preliminary data.</text>
</comment>
<name>A0A0J7KME1_LASNI</name>
<organism evidence="2 3">
    <name type="scientific">Lasius niger</name>
    <name type="common">Black garden ant</name>
    <dbReference type="NCBI Taxonomy" id="67767"/>
    <lineage>
        <taxon>Eukaryota</taxon>
        <taxon>Metazoa</taxon>
        <taxon>Ecdysozoa</taxon>
        <taxon>Arthropoda</taxon>
        <taxon>Hexapoda</taxon>
        <taxon>Insecta</taxon>
        <taxon>Pterygota</taxon>
        <taxon>Neoptera</taxon>
        <taxon>Endopterygota</taxon>
        <taxon>Hymenoptera</taxon>
        <taxon>Apocrita</taxon>
        <taxon>Aculeata</taxon>
        <taxon>Formicoidea</taxon>
        <taxon>Formicidae</taxon>
        <taxon>Formicinae</taxon>
        <taxon>Lasius</taxon>
        <taxon>Lasius</taxon>
    </lineage>
</organism>
<dbReference type="Proteomes" id="UP000036403">
    <property type="component" value="Unassembled WGS sequence"/>
</dbReference>
<protein>
    <submittedName>
        <fullName evidence="2">Extracellular domains-containing protein</fullName>
    </submittedName>
</protein>
<gene>
    <name evidence="2" type="ORF">RF55_8572</name>
</gene>
<evidence type="ECO:0000313" key="3">
    <source>
        <dbReference type="Proteomes" id="UP000036403"/>
    </source>
</evidence>
<evidence type="ECO:0000313" key="2">
    <source>
        <dbReference type="EMBL" id="KMQ91548.1"/>
    </source>
</evidence>
<keyword evidence="3" id="KW-1185">Reference proteome</keyword>
<dbReference type="PaxDb" id="67767-A0A0J7KME1"/>
<proteinExistence type="predicted"/>